<protein>
    <submittedName>
        <fullName evidence="1">Uncharacterized protein</fullName>
    </submittedName>
</protein>
<accession>A0A401Q5C3</accession>
<organism evidence="1 2">
    <name type="scientific">Scyliorhinus torazame</name>
    <name type="common">Cloudy catshark</name>
    <name type="synonym">Catulus torazame</name>
    <dbReference type="NCBI Taxonomy" id="75743"/>
    <lineage>
        <taxon>Eukaryota</taxon>
        <taxon>Metazoa</taxon>
        <taxon>Chordata</taxon>
        <taxon>Craniata</taxon>
        <taxon>Vertebrata</taxon>
        <taxon>Chondrichthyes</taxon>
        <taxon>Elasmobranchii</taxon>
        <taxon>Galeomorphii</taxon>
        <taxon>Galeoidea</taxon>
        <taxon>Carcharhiniformes</taxon>
        <taxon>Scyliorhinidae</taxon>
        <taxon>Scyliorhinus</taxon>
    </lineage>
</organism>
<proteinExistence type="predicted"/>
<dbReference type="AlphaFoldDB" id="A0A401Q5C3"/>
<reference evidence="1 2" key="1">
    <citation type="journal article" date="2018" name="Nat. Ecol. Evol.">
        <title>Shark genomes provide insights into elasmobranch evolution and the origin of vertebrates.</title>
        <authorList>
            <person name="Hara Y"/>
            <person name="Yamaguchi K"/>
            <person name="Onimaru K"/>
            <person name="Kadota M"/>
            <person name="Koyanagi M"/>
            <person name="Keeley SD"/>
            <person name="Tatsumi K"/>
            <person name="Tanaka K"/>
            <person name="Motone F"/>
            <person name="Kageyama Y"/>
            <person name="Nozu R"/>
            <person name="Adachi N"/>
            <person name="Nishimura O"/>
            <person name="Nakagawa R"/>
            <person name="Tanegashima C"/>
            <person name="Kiyatake I"/>
            <person name="Matsumoto R"/>
            <person name="Murakumo K"/>
            <person name="Nishida K"/>
            <person name="Terakita A"/>
            <person name="Kuratani S"/>
            <person name="Sato K"/>
            <person name="Hyodo S Kuraku.S."/>
        </authorList>
    </citation>
    <scope>NUCLEOTIDE SEQUENCE [LARGE SCALE GENOMIC DNA]</scope>
</reference>
<name>A0A401Q5C3_SCYTO</name>
<keyword evidence="2" id="KW-1185">Reference proteome</keyword>
<sequence>MEKSICLLTEVTLSCSAAQLSNEFRKRGRSLKILADFAKTVQIQLPNETFHAVSFKNPRGTAALQHLFLKGLLIYNYTVSTIVPPDGRKLIALNDFPEFFREDSS</sequence>
<dbReference type="OrthoDB" id="10392777at2759"/>
<comment type="caution">
    <text evidence="1">The sequence shown here is derived from an EMBL/GenBank/DDBJ whole genome shotgun (WGS) entry which is preliminary data.</text>
</comment>
<evidence type="ECO:0000313" key="2">
    <source>
        <dbReference type="Proteomes" id="UP000288216"/>
    </source>
</evidence>
<dbReference type="EMBL" id="BFAA01009703">
    <property type="protein sequence ID" value="GCB80552.1"/>
    <property type="molecule type" value="Genomic_DNA"/>
</dbReference>
<evidence type="ECO:0000313" key="1">
    <source>
        <dbReference type="EMBL" id="GCB80552.1"/>
    </source>
</evidence>
<dbReference type="Proteomes" id="UP000288216">
    <property type="component" value="Unassembled WGS sequence"/>
</dbReference>
<gene>
    <name evidence="1" type="ORF">scyTo_0016248</name>
</gene>